<sequence>MPPKKNLKLSKFRISVPSFAKGFGRAGGIFGQTRAATGGEMRPNYFKNRPKILASPIRLASRAKLEL</sequence>
<protein>
    <submittedName>
        <fullName evidence="1">Uncharacterized protein</fullName>
    </submittedName>
</protein>
<comment type="caution">
    <text evidence="1">The sequence shown here is derived from an EMBL/GenBank/DDBJ whole genome shotgun (WGS) entry which is preliminary data.</text>
</comment>
<reference evidence="1 2" key="1">
    <citation type="journal article" date="2016" name="Nat. Commun.">
        <title>Thousands of microbial genomes shed light on interconnected biogeochemical processes in an aquifer system.</title>
        <authorList>
            <person name="Anantharaman K."/>
            <person name="Brown C.T."/>
            <person name="Hug L.A."/>
            <person name="Sharon I."/>
            <person name="Castelle C.J."/>
            <person name="Probst A.J."/>
            <person name="Thomas B.C."/>
            <person name="Singh A."/>
            <person name="Wilkins M.J."/>
            <person name="Karaoz U."/>
            <person name="Brodie E.L."/>
            <person name="Williams K.H."/>
            <person name="Hubbard S.S."/>
            <person name="Banfield J.F."/>
        </authorList>
    </citation>
    <scope>NUCLEOTIDE SEQUENCE [LARGE SCALE GENOMIC DNA]</scope>
</reference>
<dbReference type="AlphaFoldDB" id="A0A1F8FRZ7"/>
<proteinExistence type="predicted"/>
<dbReference type="EMBL" id="MGJY01000022">
    <property type="protein sequence ID" value="OGN15964.1"/>
    <property type="molecule type" value="Genomic_DNA"/>
</dbReference>
<dbReference type="Proteomes" id="UP000177796">
    <property type="component" value="Unassembled WGS sequence"/>
</dbReference>
<evidence type="ECO:0000313" key="2">
    <source>
        <dbReference type="Proteomes" id="UP000177796"/>
    </source>
</evidence>
<evidence type="ECO:0000313" key="1">
    <source>
        <dbReference type="EMBL" id="OGN15964.1"/>
    </source>
</evidence>
<gene>
    <name evidence="1" type="ORF">A3C81_01495</name>
</gene>
<organism evidence="1 2">
    <name type="scientific">Candidatus Yanofskybacteria bacterium RIFCSPHIGHO2_02_FULL_46_19</name>
    <dbReference type="NCBI Taxonomy" id="1802684"/>
    <lineage>
        <taxon>Bacteria</taxon>
        <taxon>Candidatus Yanofskyibacteriota</taxon>
    </lineage>
</organism>
<accession>A0A1F8FRZ7</accession>
<name>A0A1F8FRZ7_9BACT</name>